<dbReference type="Pfam" id="PF03602">
    <property type="entry name" value="Cons_hypoth95"/>
    <property type="match status" value="1"/>
</dbReference>
<evidence type="ECO:0000256" key="5">
    <source>
        <dbReference type="ARBA" id="ARBA00022603"/>
    </source>
</evidence>
<evidence type="ECO:0000256" key="4">
    <source>
        <dbReference type="ARBA" id="ARBA00013682"/>
    </source>
</evidence>
<keyword evidence="8" id="KW-0949">S-adenosyl-L-methionine</keyword>
<comment type="function">
    <text evidence="1 8">Specifically methylates the guanine in position 966 of 16S rRNA in the assembled 30S particle.</text>
</comment>
<evidence type="ECO:0000313" key="10">
    <source>
        <dbReference type="EMBL" id="GAA3965913.1"/>
    </source>
</evidence>
<comment type="catalytic activity">
    <reaction evidence="7 8">
        <text>guanosine(966) in 16S rRNA + S-adenosyl-L-methionine = N(2)-methylguanosine(966) in 16S rRNA + S-adenosyl-L-homocysteine + H(+)</text>
        <dbReference type="Rhea" id="RHEA:23548"/>
        <dbReference type="Rhea" id="RHEA-COMP:10211"/>
        <dbReference type="Rhea" id="RHEA-COMP:10212"/>
        <dbReference type="ChEBI" id="CHEBI:15378"/>
        <dbReference type="ChEBI" id="CHEBI:57856"/>
        <dbReference type="ChEBI" id="CHEBI:59789"/>
        <dbReference type="ChEBI" id="CHEBI:74269"/>
        <dbReference type="ChEBI" id="CHEBI:74481"/>
        <dbReference type="EC" id="2.1.1.171"/>
    </reaction>
</comment>
<feature type="region of interest" description="Disordered" evidence="9">
    <location>
        <begin position="1"/>
        <end position="20"/>
    </location>
</feature>
<proteinExistence type="inferred from homology"/>
<accession>A0ABP7PIU0</accession>
<organism evidence="10 11">
    <name type="scientific">Allohahella marinimesophila</name>
    <dbReference type="NCBI Taxonomy" id="1054972"/>
    <lineage>
        <taxon>Bacteria</taxon>
        <taxon>Pseudomonadati</taxon>
        <taxon>Pseudomonadota</taxon>
        <taxon>Gammaproteobacteria</taxon>
        <taxon>Oceanospirillales</taxon>
        <taxon>Hahellaceae</taxon>
        <taxon>Allohahella</taxon>
    </lineage>
</organism>
<sequence length="226" mass="24628">MAGKVQRGKSRSERQGGRSEVSEVRLIAGRFRGRKLQFEAAEGLRPTLDRIRETVFNWLGSYYGLGGEEGLSGLHCVDLFAGTGALGAEALSRGAAFVVFADTNTRVCRQISASLEHLSGSEPLSKVNFEVRCGAALSVMTALEAQDANRRFDLVFLDPPFGKGLLQPCLETLCGSQLLKSTALIYFEAEKVVNVAAMLPTGWDLYRHKLAGQLQYGLIRCQNSPK</sequence>
<dbReference type="PANTHER" id="PTHR43542">
    <property type="entry name" value="METHYLTRANSFERASE"/>
    <property type="match status" value="1"/>
</dbReference>
<dbReference type="Gene3D" id="3.40.50.150">
    <property type="entry name" value="Vaccinia Virus protein VP39"/>
    <property type="match status" value="1"/>
</dbReference>
<feature type="compositionally biased region" description="Basic and acidic residues" evidence="9">
    <location>
        <begin position="10"/>
        <end position="20"/>
    </location>
</feature>
<evidence type="ECO:0000256" key="3">
    <source>
        <dbReference type="ARBA" id="ARBA00012141"/>
    </source>
</evidence>
<dbReference type="PROSITE" id="PS00092">
    <property type="entry name" value="N6_MTASE"/>
    <property type="match status" value="1"/>
</dbReference>
<evidence type="ECO:0000256" key="6">
    <source>
        <dbReference type="ARBA" id="ARBA00022679"/>
    </source>
</evidence>
<evidence type="ECO:0000313" key="11">
    <source>
        <dbReference type="Proteomes" id="UP001501337"/>
    </source>
</evidence>
<dbReference type="CDD" id="cd02440">
    <property type="entry name" value="AdoMet_MTases"/>
    <property type="match status" value="1"/>
</dbReference>
<evidence type="ECO:0000256" key="7">
    <source>
        <dbReference type="ARBA" id="ARBA00048326"/>
    </source>
</evidence>
<dbReference type="EMBL" id="BAABBO010000011">
    <property type="protein sequence ID" value="GAA3965913.1"/>
    <property type="molecule type" value="Genomic_DNA"/>
</dbReference>
<dbReference type="PIRSF" id="PIRSF004553">
    <property type="entry name" value="CHP00095"/>
    <property type="match status" value="1"/>
</dbReference>
<dbReference type="InterPro" id="IPR002052">
    <property type="entry name" value="DNA_methylase_N6_adenine_CS"/>
</dbReference>
<reference evidence="11" key="1">
    <citation type="journal article" date="2019" name="Int. J. Syst. Evol. Microbiol.">
        <title>The Global Catalogue of Microorganisms (GCM) 10K type strain sequencing project: providing services to taxonomists for standard genome sequencing and annotation.</title>
        <authorList>
            <consortium name="The Broad Institute Genomics Platform"/>
            <consortium name="The Broad Institute Genome Sequencing Center for Infectious Disease"/>
            <person name="Wu L."/>
            <person name="Ma J."/>
        </authorList>
    </citation>
    <scope>NUCLEOTIDE SEQUENCE [LARGE SCALE GENOMIC DNA]</scope>
    <source>
        <strain evidence="11">JCM 17555</strain>
    </source>
</reference>
<dbReference type="Proteomes" id="UP001501337">
    <property type="component" value="Unassembled WGS sequence"/>
</dbReference>
<comment type="caution">
    <text evidence="10">The sequence shown here is derived from an EMBL/GenBank/DDBJ whole genome shotgun (WGS) entry which is preliminary data.</text>
</comment>
<keyword evidence="11" id="KW-1185">Reference proteome</keyword>
<evidence type="ECO:0000256" key="2">
    <source>
        <dbReference type="ARBA" id="ARBA00005269"/>
    </source>
</evidence>
<evidence type="ECO:0000256" key="8">
    <source>
        <dbReference type="PIRNR" id="PIRNR004553"/>
    </source>
</evidence>
<dbReference type="EC" id="2.1.1.171" evidence="3 8"/>
<dbReference type="InterPro" id="IPR004398">
    <property type="entry name" value="RNA_MeTrfase_RsmD"/>
</dbReference>
<protein>
    <recommendedName>
        <fullName evidence="4 8">Ribosomal RNA small subunit methyltransferase D</fullName>
        <ecNumber evidence="3 8">2.1.1.171</ecNumber>
    </recommendedName>
</protein>
<keyword evidence="8" id="KW-0698">rRNA processing</keyword>
<evidence type="ECO:0000256" key="9">
    <source>
        <dbReference type="SAM" id="MobiDB-lite"/>
    </source>
</evidence>
<comment type="similarity">
    <text evidence="2 8">Belongs to the methyltransferase superfamily. RsmD family.</text>
</comment>
<keyword evidence="6 8" id="KW-0808">Transferase</keyword>
<keyword evidence="5 8" id="KW-0489">Methyltransferase</keyword>
<dbReference type="InterPro" id="IPR029063">
    <property type="entry name" value="SAM-dependent_MTases_sf"/>
</dbReference>
<gene>
    <name evidence="10" type="primary">rsmD</name>
    <name evidence="10" type="ORF">GCM10022278_24700</name>
</gene>
<dbReference type="PANTHER" id="PTHR43542:SF1">
    <property type="entry name" value="METHYLTRANSFERASE"/>
    <property type="match status" value="1"/>
</dbReference>
<dbReference type="RefSeq" id="WP_344806790.1">
    <property type="nucleotide sequence ID" value="NZ_BAABBO010000011.1"/>
</dbReference>
<dbReference type="NCBIfam" id="TIGR00095">
    <property type="entry name" value="16S rRNA (guanine(966)-N(2))-methyltransferase RsmD"/>
    <property type="match status" value="1"/>
</dbReference>
<evidence type="ECO:0000256" key="1">
    <source>
        <dbReference type="ARBA" id="ARBA00002649"/>
    </source>
</evidence>
<dbReference type="SUPFAM" id="SSF53335">
    <property type="entry name" value="S-adenosyl-L-methionine-dependent methyltransferases"/>
    <property type="match status" value="1"/>
</dbReference>
<name>A0ABP7PIU0_9GAMM</name>